<evidence type="ECO:0000256" key="5">
    <source>
        <dbReference type="SAM" id="Phobius"/>
    </source>
</evidence>
<dbReference type="InterPro" id="IPR050598">
    <property type="entry name" value="AminoAcid_Transporter"/>
</dbReference>
<dbReference type="PANTHER" id="PTHR11785">
    <property type="entry name" value="AMINO ACID TRANSPORTER"/>
    <property type="match status" value="1"/>
</dbReference>
<dbReference type="OrthoDB" id="6279307at2759"/>
<dbReference type="Proteomes" id="UP000316759">
    <property type="component" value="Unassembled WGS sequence"/>
</dbReference>
<name>A0A504Z114_FASGI</name>
<evidence type="ECO:0000313" key="6">
    <source>
        <dbReference type="EMBL" id="TPP66519.1"/>
    </source>
</evidence>
<sequence>MDFFYVFRIFVFFFVSRNFLNLVTEELVDPGKNLPRAIYISVSIVTVVYVLSNVAYFTVLRPVEILESNAVAVTFADRIYEHFAWIIPAFVSLSCFGGVNGLLFTSGRYVLRPGSELIHFILPSKCAIKFIQFVI</sequence>
<keyword evidence="4 5" id="KW-0472">Membrane</keyword>
<comment type="subcellular location">
    <subcellularLocation>
        <location evidence="1">Membrane</location>
        <topology evidence="1">Multi-pass membrane protein</topology>
    </subcellularLocation>
</comment>
<proteinExistence type="predicted"/>
<dbReference type="GO" id="GO:0015179">
    <property type="term" value="F:L-amino acid transmembrane transporter activity"/>
    <property type="evidence" value="ECO:0007669"/>
    <property type="project" value="TreeGrafter"/>
</dbReference>
<comment type="caution">
    <text evidence="6">The sequence shown here is derived from an EMBL/GenBank/DDBJ whole genome shotgun (WGS) entry which is preliminary data.</text>
</comment>
<feature type="transmembrane region" description="Helical" evidence="5">
    <location>
        <begin position="83"/>
        <end position="104"/>
    </location>
</feature>
<dbReference type="GO" id="GO:0016020">
    <property type="term" value="C:membrane"/>
    <property type="evidence" value="ECO:0007669"/>
    <property type="project" value="UniProtKB-SubCell"/>
</dbReference>
<gene>
    <name evidence="6" type="ORF">FGIG_12260</name>
</gene>
<dbReference type="PANTHER" id="PTHR11785:SF528">
    <property type="entry name" value="AMINO ACID TRANSPORTER PROTEIN JHI-21"/>
    <property type="match status" value="1"/>
</dbReference>
<feature type="transmembrane region" description="Helical" evidence="5">
    <location>
        <begin position="36"/>
        <end position="59"/>
    </location>
</feature>
<evidence type="ECO:0000256" key="2">
    <source>
        <dbReference type="ARBA" id="ARBA00022692"/>
    </source>
</evidence>
<dbReference type="InterPro" id="IPR002293">
    <property type="entry name" value="AA/rel_permease1"/>
</dbReference>
<dbReference type="EMBL" id="SUNJ01001731">
    <property type="protein sequence ID" value="TPP66519.1"/>
    <property type="molecule type" value="Genomic_DNA"/>
</dbReference>
<evidence type="ECO:0000256" key="3">
    <source>
        <dbReference type="ARBA" id="ARBA00022989"/>
    </source>
</evidence>
<dbReference type="Pfam" id="PF13520">
    <property type="entry name" value="AA_permease_2"/>
    <property type="match status" value="1"/>
</dbReference>
<reference evidence="6 7" key="1">
    <citation type="submission" date="2019-04" db="EMBL/GenBank/DDBJ databases">
        <title>Annotation for the trematode Fasciola gigantica.</title>
        <authorList>
            <person name="Choi Y.-J."/>
        </authorList>
    </citation>
    <scope>NUCLEOTIDE SEQUENCE [LARGE SCALE GENOMIC DNA]</scope>
    <source>
        <strain evidence="6">Uganda_cow_1</strain>
    </source>
</reference>
<keyword evidence="3 5" id="KW-1133">Transmembrane helix</keyword>
<protein>
    <submittedName>
        <fullName evidence="6">Large neutral amino acids transporter small subunit 2</fullName>
    </submittedName>
</protein>
<evidence type="ECO:0000313" key="7">
    <source>
        <dbReference type="Proteomes" id="UP000316759"/>
    </source>
</evidence>
<keyword evidence="7" id="KW-1185">Reference proteome</keyword>
<keyword evidence="2 5" id="KW-0812">Transmembrane</keyword>
<feature type="transmembrane region" description="Helical" evidence="5">
    <location>
        <begin position="6"/>
        <end position="24"/>
    </location>
</feature>
<dbReference type="STRING" id="46835.A0A504Z114"/>
<dbReference type="Gene3D" id="1.20.1740.10">
    <property type="entry name" value="Amino acid/polyamine transporter I"/>
    <property type="match status" value="1"/>
</dbReference>
<evidence type="ECO:0000256" key="1">
    <source>
        <dbReference type="ARBA" id="ARBA00004141"/>
    </source>
</evidence>
<organism evidence="6 7">
    <name type="scientific">Fasciola gigantica</name>
    <name type="common">Giant liver fluke</name>
    <dbReference type="NCBI Taxonomy" id="46835"/>
    <lineage>
        <taxon>Eukaryota</taxon>
        <taxon>Metazoa</taxon>
        <taxon>Spiralia</taxon>
        <taxon>Lophotrochozoa</taxon>
        <taxon>Platyhelminthes</taxon>
        <taxon>Trematoda</taxon>
        <taxon>Digenea</taxon>
        <taxon>Plagiorchiida</taxon>
        <taxon>Echinostomata</taxon>
        <taxon>Echinostomatoidea</taxon>
        <taxon>Fasciolidae</taxon>
        <taxon>Fasciola</taxon>
    </lineage>
</organism>
<evidence type="ECO:0000256" key="4">
    <source>
        <dbReference type="ARBA" id="ARBA00023136"/>
    </source>
</evidence>
<accession>A0A504Z114</accession>
<dbReference type="AlphaFoldDB" id="A0A504Z114"/>